<dbReference type="Proteomes" id="UP000053144">
    <property type="component" value="Unassembled WGS sequence"/>
</dbReference>
<dbReference type="PANTHER" id="PTHR10566">
    <property type="entry name" value="CHAPERONE-ACTIVITY OF BC1 COMPLEX CABC1 -RELATED"/>
    <property type="match status" value="1"/>
</dbReference>
<comment type="similarity">
    <text evidence="1">Belongs to the protein kinase superfamily. ADCK protein kinase family.</text>
</comment>
<protein>
    <recommendedName>
        <fullName evidence="4">RRM domain-containing protein</fullName>
    </recommendedName>
</protein>
<dbReference type="InterPro" id="IPR004147">
    <property type="entry name" value="ABC1_dom"/>
</dbReference>
<dbReference type="Gene3D" id="3.30.70.330">
    <property type="match status" value="1"/>
</dbReference>
<evidence type="ECO:0000313" key="5">
    <source>
        <dbReference type="EMBL" id="KOM28028.1"/>
    </source>
</evidence>
<evidence type="ECO:0000256" key="3">
    <source>
        <dbReference type="SAM" id="MobiDB-lite"/>
    </source>
</evidence>
<dbReference type="GO" id="GO:0003723">
    <property type="term" value="F:RNA binding"/>
    <property type="evidence" value="ECO:0007669"/>
    <property type="project" value="UniProtKB-UniRule"/>
</dbReference>
<organism evidence="5 6">
    <name type="scientific">Phaseolus angularis</name>
    <name type="common">Azuki bean</name>
    <name type="synonym">Vigna angularis</name>
    <dbReference type="NCBI Taxonomy" id="3914"/>
    <lineage>
        <taxon>Eukaryota</taxon>
        <taxon>Viridiplantae</taxon>
        <taxon>Streptophyta</taxon>
        <taxon>Embryophyta</taxon>
        <taxon>Tracheophyta</taxon>
        <taxon>Spermatophyta</taxon>
        <taxon>Magnoliopsida</taxon>
        <taxon>eudicotyledons</taxon>
        <taxon>Gunneridae</taxon>
        <taxon>Pentapetalae</taxon>
        <taxon>rosids</taxon>
        <taxon>fabids</taxon>
        <taxon>Fabales</taxon>
        <taxon>Fabaceae</taxon>
        <taxon>Papilionoideae</taxon>
        <taxon>50 kb inversion clade</taxon>
        <taxon>NPAAA clade</taxon>
        <taxon>indigoferoid/millettioid clade</taxon>
        <taxon>Phaseoleae</taxon>
        <taxon>Vigna</taxon>
    </lineage>
</organism>
<gene>
    <name evidence="5" type="ORF">LR48_Vigan484s000900</name>
</gene>
<dbReference type="PROSITE" id="PS50102">
    <property type="entry name" value="RRM"/>
    <property type="match status" value="1"/>
</dbReference>
<dbReference type="SMART" id="SM00360">
    <property type="entry name" value="RRM"/>
    <property type="match status" value="1"/>
</dbReference>
<proteinExistence type="inferred from homology"/>
<dbReference type="PANTHER" id="PTHR10566:SF113">
    <property type="entry name" value="PROTEIN ACTIVITY OF BC1 COMPLEX KINASE 7, CHLOROPLASTIC"/>
    <property type="match status" value="1"/>
</dbReference>
<dbReference type="Pfam" id="PF00076">
    <property type="entry name" value="RRM_1"/>
    <property type="match status" value="1"/>
</dbReference>
<feature type="compositionally biased region" description="Basic and acidic residues" evidence="3">
    <location>
        <begin position="12"/>
        <end position="22"/>
    </location>
</feature>
<feature type="domain" description="RRM" evidence="4">
    <location>
        <begin position="201"/>
        <end position="277"/>
    </location>
</feature>
<keyword evidence="2" id="KW-0694">RNA-binding</keyword>
<dbReference type="InterPro" id="IPR012677">
    <property type="entry name" value="Nucleotide-bd_a/b_plait_sf"/>
</dbReference>
<reference evidence="6" key="1">
    <citation type="journal article" date="2015" name="Proc. Natl. Acad. Sci. U.S.A.">
        <title>Genome sequencing of adzuki bean (Vigna angularis) provides insight into high starch and low fat accumulation and domestication.</title>
        <authorList>
            <person name="Yang K."/>
            <person name="Tian Z."/>
            <person name="Chen C."/>
            <person name="Luo L."/>
            <person name="Zhao B."/>
            <person name="Wang Z."/>
            <person name="Yu L."/>
            <person name="Li Y."/>
            <person name="Sun Y."/>
            <person name="Li W."/>
            <person name="Chen Y."/>
            <person name="Li Y."/>
            <person name="Zhang Y."/>
            <person name="Ai D."/>
            <person name="Zhao J."/>
            <person name="Shang C."/>
            <person name="Ma Y."/>
            <person name="Wu B."/>
            <person name="Wang M."/>
            <person name="Gao L."/>
            <person name="Sun D."/>
            <person name="Zhang P."/>
            <person name="Guo F."/>
            <person name="Wang W."/>
            <person name="Li Y."/>
            <person name="Wang J."/>
            <person name="Varshney R.K."/>
            <person name="Wang J."/>
            <person name="Ling H.Q."/>
            <person name="Wan P."/>
        </authorList>
    </citation>
    <scope>NUCLEOTIDE SEQUENCE</scope>
    <source>
        <strain evidence="6">cv. Jingnong 6</strain>
    </source>
</reference>
<name>A0A0L9TBV4_PHAAN</name>
<dbReference type="FunFam" id="3.30.70.330:FF:000484">
    <property type="entry name" value="Multiple RNA-binding domain-containing protein 1"/>
    <property type="match status" value="1"/>
</dbReference>
<evidence type="ECO:0000259" key="4">
    <source>
        <dbReference type="PROSITE" id="PS50102"/>
    </source>
</evidence>
<accession>A0A0L9TBV4</accession>
<dbReference type="InterPro" id="IPR000504">
    <property type="entry name" value="RRM_dom"/>
</dbReference>
<sequence>MIARPAANERSSSSERALDHRTNGRPVWNERLSSSKRSTSVRSLVVERSFAAGRALKIRRRKTASWLRESVLQLGPTFIKLGQLSSTRSDLFPREFVDELVKLQVHRAILHNGEKVVVKVQRPGLKKLFDIDLKNLKLIAEYFQRNEAFRGPLRDWIGIYEECATDLQGTVLDSHALILQPCHVKNDAQKQKTIEKDKSSTKLLVRNVAFEATEKDLRRLFSPFGQIKSLRLPMKFGSHRGFAFVEYVTQQEAQNALKALSSTHLYGRHLRAKEGESLEELLARTASQFSDNNNGFQAIKLSKKRKDVDILDEGKMKFGRFDD</sequence>
<dbReference type="SUPFAM" id="SSF54928">
    <property type="entry name" value="RNA-binding domain, RBD"/>
    <property type="match status" value="1"/>
</dbReference>
<dbReference type="InterPro" id="IPR050154">
    <property type="entry name" value="UbiB_kinase"/>
</dbReference>
<feature type="region of interest" description="Disordered" evidence="3">
    <location>
        <begin position="1"/>
        <end position="28"/>
    </location>
</feature>
<dbReference type="CDD" id="cd12320">
    <property type="entry name" value="RRM6_RBM19_RRM5_MRD1"/>
    <property type="match status" value="1"/>
</dbReference>
<dbReference type="GO" id="GO:1901031">
    <property type="term" value="P:regulation of response to reactive oxygen species"/>
    <property type="evidence" value="ECO:0007669"/>
    <property type="project" value="TreeGrafter"/>
</dbReference>
<evidence type="ECO:0000313" key="6">
    <source>
        <dbReference type="Proteomes" id="UP000053144"/>
    </source>
</evidence>
<dbReference type="GO" id="GO:0046467">
    <property type="term" value="P:membrane lipid biosynthetic process"/>
    <property type="evidence" value="ECO:0007669"/>
    <property type="project" value="TreeGrafter"/>
</dbReference>
<dbReference type="GO" id="GO:0016020">
    <property type="term" value="C:membrane"/>
    <property type="evidence" value="ECO:0007669"/>
    <property type="project" value="GOC"/>
</dbReference>
<dbReference type="Pfam" id="PF03109">
    <property type="entry name" value="ABC1"/>
    <property type="match status" value="1"/>
</dbReference>
<dbReference type="EMBL" id="KQ258407">
    <property type="protein sequence ID" value="KOM28028.1"/>
    <property type="molecule type" value="Genomic_DNA"/>
</dbReference>
<dbReference type="STRING" id="3914.A0A0L9TBV4"/>
<feature type="compositionally biased region" description="Low complexity" evidence="3">
    <location>
        <begin position="1"/>
        <end position="11"/>
    </location>
</feature>
<dbReference type="InterPro" id="IPR035979">
    <property type="entry name" value="RBD_domain_sf"/>
</dbReference>
<evidence type="ECO:0000256" key="1">
    <source>
        <dbReference type="ARBA" id="ARBA00009670"/>
    </source>
</evidence>
<dbReference type="Gramene" id="KOM28028">
    <property type="protein sequence ID" value="KOM28028"/>
    <property type="gene ID" value="LR48_Vigan484s000900"/>
</dbReference>
<evidence type="ECO:0000256" key="2">
    <source>
        <dbReference type="PROSITE-ProRule" id="PRU00176"/>
    </source>
</evidence>
<dbReference type="AlphaFoldDB" id="A0A0L9TBV4"/>